<reference evidence="1" key="1">
    <citation type="submission" date="2022-10" db="EMBL/GenBank/DDBJ databases">
        <title>Complete Genome of Trichothecium roseum strain YXFP-22015, a Plant Pathogen Isolated from Citrus.</title>
        <authorList>
            <person name="Wang Y."/>
            <person name="Zhu L."/>
        </authorList>
    </citation>
    <scope>NUCLEOTIDE SEQUENCE</scope>
    <source>
        <strain evidence="1">YXFP-22015</strain>
    </source>
</reference>
<proteinExistence type="predicted"/>
<keyword evidence="2" id="KW-1185">Reference proteome</keyword>
<dbReference type="EMBL" id="CM047942">
    <property type="protein sequence ID" value="KAI9901277.1"/>
    <property type="molecule type" value="Genomic_DNA"/>
</dbReference>
<name>A0ACC0V672_9HYPO</name>
<accession>A0ACC0V672</accession>
<gene>
    <name evidence="1" type="ORF">N3K66_003094</name>
</gene>
<evidence type="ECO:0000313" key="2">
    <source>
        <dbReference type="Proteomes" id="UP001163324"/>
    </source>
</evidence>
<protein>
    <submittedName>
        <fullName evidence="1">Uncharacterized protein</fullName>
    </submittedName>
</protein>
<evidence type="ECO:0000313" key="1">
    <source>
        <dbReference type="EMBL" id="KAI9901277.1"/>
    </source>
</evidence>
<dbReference type="Proteomes" id="UP001163324">
    <property type="component" value="Chromosome 3"/>
</dbReference>
<organism evidence="1 2">
    <name type="scientific">Trichothecium roseum</name>
    <dbReference type="NCBI Taxonomy" id="47278"/>
    <lineage>
        <taxon>Eukaryota</taxon>
        <taxon>Fungi</taxon>
        <taxon>Dikarya</taxon>
        <taxon>Ascomycota</taxon>
        <taxon>Pezizomycotina</taxon>
        <taxon>Sordariomycetes</taxon>
        <taxon>Hypocreomycetidae</taxon>
        <taxon>Hypocreales</taxon>
        <taxon>Hypocreales incertae sedis</taxon>
        <taxon>Trichothecium</taxon>
    </lineage>
</organism>
<sequence length="587" mass="63479">MAPQARRPAVQLPQGKVLGVTIGDGDPAQQQHRLPRPVEAFYAIPYALPPTGDRRFRPAVPVPVPPAGAPDDDNATVLDATGYGPSAPGKPLLPIDGPALEYSEDCLTANVFRHVPDENNNNNNNSGSNSEGGGGGARKGLLPVAVYVHGGAFNRGTASMHDTASMVSWSAEPFVAVSFNYRLGALGFLPCSAAARAGALNLGLRDQVLLLEWVRDNIARFGGDPGCVTLFGLSAGAHSIGHLIMYHEQGQPPLFHRAILESGAPTSRAVRPYDAPVHEQQFRDFLAACGLPADLPTPEVLPALRSLPLSVVGEAQTATFDRYNPSLRWAFQPCIDGDLVARPPLETWLSGRWHRVPIMTGFARNEGSLYVDKACSTPEQFLGFFRALLPLLPEADIRAIDALYPDPEKYPDASPSPYRETREGVGAQYARVEAAYANYAYQAPVRQTAELASSAPASAPVYLYQWALETSVLEGARHGDNMRYEACEARVLDISPAQAALAKTLHAYVVSFIVTGDPNALVPAAEEEKRPTWGRYERGRPRAMVFGEENKELVGGEAGSKVCEFVDDDWSRGQSEFWWSKVGVSQK</sequence>
<comment type="caution">
    <text evidence="1">The sequence shown here is derived from an EMBL/GenBank/DDBJ whole genome shotgun (WGS) entry which is preliminary data.</text>
</comment>